<gene>
    <name evidence="2" type="ordered locus">MICA_2307</name>
</gene>
<sequence>MPGIQPTYGIIETGRNVRAFTKGHQQEFWALLVPILPWIIGLDLVDVLGNMMWPALKGKFVFGSLVAGYFCACFIIGWHRVLLHGPERAKPVDPFHPEKSDLAFIGMGWLLVVAGFALVVFSTVLGAALFSAVSLRPAVGLLTLAAILGVLYCGYRLCFYFPAKAVRSHMSFKESFDRTDGYVWRLLCTPFVGAWRLFLGCFAYSFAVGFIAGFIGHVIGVQKGVPAPMGFQFFVGLLQLPMAFYFIPLFTAFGVGVLSNYYQYSLQNDPQRHEKPRGRWRRVEQGE</sequence>
<keyword evidence="1" id="KW-0472">Membrane</keyword>
<keyword evidence="1" id="KW-0812">Transmembrane</keyword>
<feature type="transmembrane region" description="Helical" evidence="1">
    <location>
        <begin position="242"/>
        <end position="262"/>
    </location>
</feature>
<keyword evidence="1" id="KW-1133">Transmembrane helix</keyword>
<dbReference type="AlphaFoldDB" id="G2KT66"/>
<evidence type="ECO:0000313" key="3">
    <source>
        <dbReference type="Proteomes" id="UP000009286"/>
    </source>
</evidence>
<dbReference type="HOGENOM" id="CLU_969131_0_0_5"/>
<feature type="transmembrane region" description="Helical" evidence="1">
    <location>
        <begin position="141"/>
        <end position="162"/>
    </location>
</feature>
<keyword evidence="3" id="KW-1185">Reference proteome</keyword>
<dbReference type="KEGG" id="mai:MICA_2307"/>
<reference evidence="2 3" key="1">
    <citation type="journal article" date="2011" name="BMC Genomics">
        <title>Genomic insights into an obligate epibiotic bacterial predator: Micavibrio aeruginosavorus ARL-13.</title>
        <authorList>
            <person name="Wang Z."/>
            <person name="Kadouri D."/>
            <person name="Wu M."/>
        </authorList>
    </citation>
    <scope>NUCLEOTIDE SEQUENCE [LARGE SCALE GENOMIC DNA]</scope>
    <source>
        <strain evidence="2 3">ARL-13</strain>
    </source>
</reference>
<protein>
    <submittedName>
        <fullName evidence="2">Putative membrane protein</fullName>
    </submittedName>
</protein>
<feature type="transmembrane region" description="Helical" evidence="1">
    <location>
        <begin position="102"/>
        <end position="129"/>
    </location>
</feature>
<organism evidence="2 3">
    <name type="scientific">Micavibrio aeruginosavorus (strain ARL-13)</name>
    <dbReference type="NCBI Taxonomy" id="856793"/>
    <lineage>
        <taxon>Bacteria</taxon>
        <taxon>Pseudomonadati</taxon>
        <taxon>Bdellovibrionota</taxon>
        <taxon>Bdellovibrionia</taxon>
        <taxon>Bdellovibrionales</taxon>
        <taxon>Pseudobdellovibrionaceae</taxon>
        <taxon>Micavibrio</taxon>
    </lineage>
</organism>
<name>G2KT66_MICAA</name>
<feature type="transmembrane region" description="Helical" evidence="1">
    <location>
        <begin position="60"/>
        <end position="82"/>
    </location>
</feature>
<proteinExistence type="predicted"/>
<feature type="transmembrane region" description="Helical" evidence="1">
    <location>
        <begin position="204"/>
        <end position="222"/>
    </location>
</feature>
<dbReference type="Proteomes" id="UP000009286">
    <property type="component" value="Chromosome"/>
</dbReference>
<evidence type="ECO:0000256" key="1">
    <source>
        <dbReference type="SAM" id="Phobius"/>
    </source>
</evidence>
<feature type="transmembrane region" description="Helical" evidence="1">
    <location>
        <begin position="28"/>
        <end position="48"/>
    </location>
</feature>
<accession>G2KT66</accession>
<dbReference type="EMBL" id="CP002382">
    <property type="protein sequence ID" value="AEP10610.1"/>
    <property type="molecule type" value="Genomic_DNA"/>
</dbReference>
<evidence type="ECO:0000313" key="2">
    <source>
        <dbReference type="EMBL" id="AEP10610.1"/>
    </source>
</evidence>